<dbReference type="SUPFAM" id="SSF53383">
    <property type="entry name" value="PLP-dependent transferases"/>
    <property type="match status" value="1"/>
</dbReference>
<evidence type="ECO:0000259" key="7">
    <source>
        <dbReference type="Pfam" id="PF00155"/>
    </source>
</evidence>
<dbReference type="InterPro" id="IPR015422">
    <property type="entry name" value="PyrdxlP-dep_Trfase_small"/>
</dbReference>
<dbReference type="FunFam" id="3.40.640.10:FF:000012">
    <property type="entry name" value="alanine aminotransferase 2"/>
    <property type="match status" value="1"/>
</dbReference>
<keyword evidence="5" id="KW-0663">Pyridoxal phosphate</keyword>
<proteinExistence type="inferred from homology"/>
<dbReference type="GO" id="GO:0004021">
    <property type="term" value="F:L-alanine:2-oxoglutarate aminotransferase activity"/>
    <property type="evidence" value="ECO:0007669"/>
    <property type="project" value="TreeGrafter"/>
</dbReference>
<dbReference type="UniPathway" id="UPA00528">
    <property type="reaction ID" value="UER00586"/>
</dbReference>
<dbReference type="Gene3D" id="1.10.287.1970">
    <property type="match status" value="1"/>
</dbReference>
<organism evidence="8">
    <name type="scientific">Heterosigma akashiwo</name>
    <name type="common">Chromophytic alga</name>
    <name type="synonym">Heterosigma carterae</name>
    <dbReference type="NCBI Taxonomy" id="2829"/>
    <lineage>
        <taxon>Eukaryota</taxon>
        <taxon>Sar</taxon>
        <taxon>Stramenopiles</taxon>
        <taxon>Ochrophyta</taxon>
        <taxon>Raphidophyceae</taxon>
        <taxon>Chattonellales</taxon>
        <taxon>Chattonellaceae</taxon>
        <taxon>Heterosigma</taxon>
    </lineage>
</organism>
<evidence type="ECO:0000256" key="2">
    <source>
        <dbReference type="ARBA" id="ARBA00011738"/>
    </source>
</evidence>
<dbReference type="Gene3D" id="3.40.640.10">
    <property type="entry name" value="Type I PLP-dependent aspartate aminotransferase-like (Major domain)"/>
    <property type="match status" value="1"/>
</dbReference>
<dbReference type="CDD" id="cd00609">
    <property type="entry name" value="AAT_like"/>
    <property type="match status" value="1"/>
</dbReference>
<dbReference type="Pfam" id="PF00155">
    <property type="entry name" value="Aminotran_1_2"/>
    <property type="match status" value="1"/>
</dbReference>
<comment type="subunit">
    <text evidence="2">Homodimer.</text>
</comment>
<protein>
    <recommendedName>
        <fullName evidence="7">Aminotransferase class I/classII large domain-containing protein</fullName>
    </recommendedName>
</protein>
<dbReference type="AlphaFoldDB" id="A0A6V1RQB2"/>
<keyword evidence="3" id="KW-0032">Aminotransferase</keyword>
<evidence type="ECO:0000256" key="1">
    <source>
        <dbReference type="ARBA" id="ARBA00001933"/>
    </source>
</evidence>
<reference evidence="8" key="1">
    <citation type="submission" date="2021-01" db="EMBL/GenBank/DDBJ databases">
        <authorList>
            <person name="Corre E."/>
            <person name="Pelletier E."/>
            <person name="Niang G."/>
            <person name="Scheremetjew M."/>
            <person name="Finn R."/>
            <person name="Kale V."/>
            <person name="Holt S."/>
            <person name="Cochrane G."/>
            <person name="Meng A."/>
            <person name="Brown T."/>
            <person name="Cohen L."/>
        </authorList>
    </citation>
    <scope>NUCLEOTIDE SEQUENCE</scope>
    <source>
        <strain evidence="8">CCMP3107</strain>
    </source>
</reference>
<feature type="domain" description="Aminotransferase class I/classII large" evidence="7">
    <location>
        <begin position="97"/>
        <end position="462"/>
    </location>
</feature>
<gene>
    <name evidence="8" type="ORF">HAKA00212_LOCUS14075</name>
</gene>
<dbReference type="PANTHER" id="PTHR11751">
    <property type="entry name" value="ALANINE AMINOTRANSFERASE"/>
    <property type="match status" value="1"/>
</dbReference>
<evidence type="ECO:0000256" key="4">
    <source>
        <dbReference type="ARBA" id="ARBA00022679"/>
    </source>
</evidence>
<comment type="similarity">
    <text evidence="6">Belongs to the class-I pyridoxal-phosphate-dependent aminotransferase family. Alanine aminotransferase subfamily.</text>
</comment>
<evidence type="ECO:0000256" key="3">
    <source>
        <dbReference type="ARBA" id="ARBA00022576"/>
    </source>
</evidence>
<evidence type="ECO:0000313" key="8">
    <source>
        <dbReference type="EMBL" id="CAE0635334.1"/>
    </source>
</evidence>
<dbReference type="InterPro" id="IPR045088">
    <property type="entry name" value="ALAT1/2-like"/>
</dbReference>
<comment type="cofactor">
    <cofactor evidence="1">
        <name>pyridoxal 5'-phosphate</name>
        <dbReference type="ChEBI" id="CHEBI:597326"/>
    </cofactor>
</comment>
<evidence type="ECO:0000256" key="5">
    <source>
        <dbReference type="ARBA" id="ARBA00022898"/>
    </source>
</evidence>
<dbReference type="Gene3D" id="3.90.1150.10">
    <property type="entry name" value="Aspartate Aminotransferase, domain 1"/>
    <property type="match status" value="1"/>
</dbReference>
<dbReference type="EMBL" id="HBIU01030502">
    <property type="protein sequence ID" value="CAE0635334.1"/>
    <property type="molecule type" value="Transcribed_RNA"/>
</dbReference>
<dbReference type="PANTHER" id="PTHR11751:SF373">
    <property type="entry name" value="GLUTAMATE--GLYOXYLATE AMINOTRANSFERASE 2"/>
    <property type="match status" value="1"/>
</dbReference>
<sequence>MSESGKVLAFEKLNEGLRAADMPVAGELFQTAQKRVLAGEEVVFTNIGNPQQLGQTPISYIRNVMALVTAPHLMKHPAAPQMFKPDEMARAQLYIDNIEGGIGAYSAPNGAPYVRKEVAEFIQRRDGYPADPDQIFLTNGASEAARYVLRAMIRGKQDGLLAPVPAYSLYSASVGLYGGTLCGYELHEESGWSLDLAELERAYADARARGVTVRGMVFINPGNPTGNCLTYENLVDLVKFCHARNIVLLADEVYQENVYQSERPFVSMKKVLNDMGGRYAAECELISFHSISKGPYGECGWRGGYFELHNIDPRTKQEWFKLASINLCPTVPSQVIMGIMVNPPKPGEPSYEGYFREHGEILASMARRARLITDTFNSMEGVTCQEADGAMYSFPKIDLPPGAVAAAAAAGKAPDVFYCLELLRATGISTVPGSGFGQKAGTFHIRTTILPQEAKFAEVCAKLKAFHEGFMAKYGGAAGAGVRARL</sequence>
<name>A0A6V1RQB2_HETAK</name>
<dbReference type="InterPro" id="IPR015424">
    <property type="entry name" value="PyrdxlP-dep_Trfase"/>
</dbReference>
<accession>A0A6V1RQB2</accession>
<evidence type="ECO:0000256" key="6">
    <source>
        <dbReference type="ARBA" id="ARBA00025785"/>
    </source>
</evidence>
<keyword evidence="4" id="KW-0808">Transferase</keyword>
<dbReference type="InterPro" id="IPR004839">
    <property type="entry name" value="Aminotransferase_I/II_large"/>
</dbReference>
<dbReference type="FunFam" id="3.90.1150.10:FF:000010">
    <property type="entry name" value="Alanine aminotransferase 2"/>
    <property type="match status" value="1"/>
</dbReference>
<dbReference type="GO" id="GO:0042853">
    <property type="term" value="P:L-alanine catabolic process"/>
    <property type="evidence" value="ECO:0007669"/>
    <property type="project" value="UniProtKB-UniPathway"/>
</dbReference>
<dbReference type="GO" id="GO:0030170">
    <property type="term" value="F:pyridoxal phosphate binding"/>
    <property type="evidence" value="ECO:0007669"/>
    <property type="project" value="InterPro"/>
</dbReference>
<dbReference type="InterPro" id="IPR015421">
    <property type="entry name" value="PyrdxlP-dep_Trfase_major"/>
</dbReference>